<keyword evidence="2" id="KW-1185">Reference proteome</keyword>
<name>A0A392QLC0_9FABA</name>
<comment type="caution">
    <text evidence="1">The sequence shown here is derived from an EMBL/GenBank/DDBJ whole genome shotgun (WGS) entry which is preliminary data.</text>
</comment>
<evidence type="ECO:0000313" key="1">
    <source>
        <dbReference type="EMBL" id="MCI25201.1"/>
    </source>
</evidence>
<dbReference type="Proteomes" id="UP000265520">
    <property type="component" value="Unassembled WGS sequence"/>
</dbReference>
<accession>A0A392QLC0</accession>
<protein>
    <submittedName>
        <fullName evidence="1">Uncharacterized protein</fullName>
    </submittedName>
</protein>
<proteinExistence type="predicted"/>
<dbReference type="EMBL" id="LXQA010145868">
    <property type="protein sequence ID" value="MCI25201.1"/>
    <property type="molecule type" value="Genomic_DNA"/>
</dbReference>
<reference evidence="1 2" key="1">
    <citation type="journal article" date="2018" name="Front. Plant Sci.">
        <title>Red Clover (Trifolium pratense) and Zigzag Clover (T. medium) - A Picture of Genomic Similarities and Differences.</title>
        <authorList>
            <person name="Dluhosova J."/>
            <person name="Istvanek J."/>
            <person name="Nedelnik J."/>
            <person name="Repkova J."/>
        </authorList>
    </citation>
    <scope>NUCLEOTIDE SEQUENCE [LARGE SCALE GENOMIC DNA]</scope>
    <source>
        <strain evidence="2">cv. 10/8</strain>
        <tissue evidence="1">Leaf</tissue>
    </source>
</reference>
<organism evidence="1 2">
    <name type="scientific">Trifolium medium</name>
    <dbReference type="NCBI Taxonomy" id="97028"/>
    <lineage>
        <taxon>Eukaryota</taxon>
        <taxon>Viridiplantae</taxon>
        <taxon>Streptophyta</taxon>
        <taxon>Embryophyta</taxon>
        <taxon>Tracheophyta</taxon>
        <taxon>Spermatophyta</taxon>
        <taxon>Magnoliopsida</taxon>
        <taxon>eudicotyledons</taxon>
        <taxon>Gunneridae</taxon>
        <taxon>Pentapetalae</taxon>
        <taxon>rosids</taxon>
        <taxon>fabids</taxon>
        <taxon>Fabales</taxon>
        <taxon>Fabaceae</taxon>
        <taxon>Papilionoideae</taxon>
        <taxon>50 kb inversion clade</taxon>
        <taxon>NPAAA clade</taxon>
        <taxon>Hologalegina</taxon>
        <taxon>IRL clade</taxon>
        <taxon>Trifolieae</taxon>
        <taxon>Trifolium</taxon>
    </lineage>
</organism>
<evidence type="ECO:0000313" key="2">
    <source>
        <dbReference type="Proteomes" id="UP000265520"/>
    </source>
</evidence>
<dbReference type="AlphaFoldDB" id="A0A392QLC0"/>
<sequence>MREVEKRKTQNQGRAFTGAVAVSSGAGTIFSEAMEEILYMAMIFQKHVYEGQDLAEKTKVGSLQSLCKGKTGTDGNMLWVYDKRRWMKM</sequence>